<accession>A0ABX2FC70</accession>
<feature type="domain" description="SCO6045-like C-terminal" evidence="1">
    <location>
        <begin position="10"/>
        <end position="97"/>
    </location>
</feature>
<dbReference type="EMBL" id="JAAATY010000020">
    <property type="protein sequence ID" value="NRN68495.1"/>
    <property type="molecule type" value="Genomic_DNA"/>
</dbReference>
<name>A0ABX2FC70_9PSEU</name>
<protein>
    <recommendedName>
        <fullName evidence="1">SCO6045-like C-terminal domain-containing protein</fullName>
    </recommendedName>
</protein>
<dbReference type="InterPro" id="IPR058711">
    <property type="entry name" value="SCO6045-like_C"/>
</dbReference>
<dbReference type="RefSeq" id="WP_173137670.1">
    <property type="nucleotide sequence ID" value="NZ_CBCSGW010000057.1"/>
</dbReference>
<dbReference type="Proteomes" id="UP000763557">
    <property type="component" value="Unassembled WGS sequence"/>
</dbReference>
<evidence type="ECO:0000313" key="3">
    <source>
        <dbReference type="Proteomes" id="UP000763557"/>
    </source>
</evidence>
<evidence type="ECO:0000259" key="1">
    <source>
        <dbReference type="Pfam" id="PF26136"/>
    </source>
</evidence>
<proteinExistence type="predicted"/>
<sequence length="116" mass="13553">MTQPQRDRLARQQAELLRALLTDGPAPKGFDPGRLEVEAKALRAKRRRVVAMIEPDVCADLADRFVPLFTEYAKAYPRIEGSRARDDARAFVEWLRERGHLPKLSWWQRRRATKNR</sequence>
<comment type="caution">
    <text evidence="2">The sequence shown here is derived from an EMBL/GenBank/DDBJ whole genome shotgun (WGS) entry which is preliminary data.</text>
</comment>
<evidence type="ECO:0000313" key="2">
    <source>
        <dbReference type="EMBL" id="NRN68495.1"/>
    </source>
</evidence>
<reference evidence="2 3" key="1">
    <citation type="submission" date="2020-01" db="EMBL/GenBank/DDBJ databases">
        <title>Kibdelosporangium persica a novel Actinomycetes from a hot desert in Iran.</title>
        <authorList>
            <person name="Safaei N."/>
            <person name="Zaburannyi N."/>
            <person name="Mueller R."/>
            <person name="Wink J."/>
        </authorList>
    </citation>
    <scope>NUCLEOTIDE SEQUENCE [LARGE SCALE GENOMIC DNA]</scope>
    <source>
        <strain evidence="2 3">4NS15</strain>
    </source>
</reference>
<organism evidence="2 3">
    <name type="scientific">Kibdelosporangium persicum</name>
    <dbReference type="NCBI Taxonomy" id="2698649"/>
    <lineage>
        <taxon>Bacteria</taxon>
        <taxon>Bacillati</taxon>
        <taxon>Actinomycetota</taxon>
        <taxon>Actinomycetes</taxon>
        <taxon>Pseudonocardiales</taxon>
        <taxon>Pseudonocardiaceae</taxon>
        <taxon>Kibdelosporangium</taxon>
    </lineage>
</organism>
<gene>
    <name evidence="2" type="ORF">GC106_57380</name>
</gene>
<dbReference type="Pfam" id="PF26136">
    <property type="entry name" value="SCO6045_C"/>
    <property type="match status" value="1"/>
</dbReference>
<keyword evidence="3" id="KW-1185">Reference proteome</keyword>